<keyword evidence="3" id="KW-1185">Reference proteome</keyword>
<dbReference type="InterPro" id="IPR050834">
    <property type="entry name" value="Glycosyltransf_2"/>
</dbReference>
<sequence>MDFQPNNVFSVSIVHFNQPDFWRDAVSSVLTQDYPAIQLVFSDDASPGFDKTEVEQFIENNKLDNLVSYTVIAHKENIGTVRNHNLGDEACIGQYVTHFAADDAFASKSVLSAYASALKAIPDDALGVFGRIIPCDRELAPIAKPKVNLPSEEERIAISEMTADEQYRHLVFKHGSRIPMGASAFIRERYSAFHPLDTRMKFIEDWPFFLNITRNGHRMLFADIDVLMYRAGGISQSEDADEFRKSYLQDLVSVYETSIIPFVCNRFDDKEQTSIICTYLTLINRIDAVSNSEKLASVSIDPDMMFRVCKKLLSDTRSMNNWIGELQEGKDWLEKQYYILTEQNQVLQNEIKRMKTSLPRKIARGLTRPIKIPKTK</sequence>
<dbReference type="CDD" id="cd00761">
    <property type="entry name" value="Glyco_tranf_GTA_type"/>
    <property type="match status" value="1"/>
</dbReference>
<dbReference type="Pfam" id="PF00535">
    <property type="entry name" value="Glycos_transf_2"/>
    <property type="match status" value="1"/>
</dbReference>
<dbReference type="InterPro" id="IPR029044">
    <property type="entry name" value="Nucleotide-diphossugar_trans"/>
</dbReference>
<dbReference type="SUPFAM" id="SSF53448">
    <property type="entry name" value="Nucleotide-diphospho-sugar transferases"/>
    <property type="match status" value="1"/>
</dbReference>
<dbReference type="InterPro" id="IPR001173">
    <property type="entry name" value="Glyco_trans_2-like"/>
</dbReference>
<dbReference type="EMBL" id="AP025564">
    <property type="protein sequence ID" value="BDE94702.1"/>
    <property type="molecule type" value="Genomic_DNA"/>
</dbReference>
<feature type="domain" description="Glycosyltransferase 2-like" evidence="1">
    <location>
        <begin position="10"/>
        <end position="153"/>
    </location>
</feature>
<dbReference type="PANTHER" id="PTHR43685">
    <property type="entry name" value="GLYCOSYLTRANSFERASE"/>
    <property type="match status" value="1"/>
</dbReference>
<accession>A0ABN6M9G9</accession>
<evidence type="ECO:0000313" key="3">
    <source>
        <dbReference type="Proteomes" id="UP001320544"/>
    </source>
</evidence>
<proteinExistence type="predicted"/>
<reference evidence="2 3" key="1">
    <citation type="submission" date="2022-01" db="EMBL/GenBank/DDBJ databases">
        <title>Novel bile acid biosynthetic pathways are enriched in the microbiome of centenarians.</title>
        <authorList>
            <person name="Sato Y."/>
            <person name="Atarashi K."/>
            <person name="Plichta R.D."/>
            <person name="Arai Y."/>
            <person name="Sasajima S."/>
            <person name="Kearney M.S."/>
            <person name="Suda W."/>
            <person name="Takeshita K."/>
            <person name="Sasaki T."/>
            <person name="Okamoto S."/>
            <person name="Skelly N.A."/>
            <person name="Okamura Y."/>
            <person name="Vlamakis H."/>
            <person name="Li Y."/>
            <person name="Tanoue T."/>
            <person name="Takei H."/>
            <person name="Nittono H."/>
            <person name="Narushima S."/>
            <person name="Irie J."/>
            <person name="Itoh H."/>
            <person name="Moriya K."/>
            <person name="Sugiura Y."/>
            <person name="Suematsu M."/>
            <person name="Moritoki N."/>
            <person name="Shibata S."/>
            <person name="Littman R.D."/>
            <person name="Fischbach A.M."/>
            <person name="Uwamino Y."/>
            <person name="Inoue T."/>
            <person name="Honda A."/>
            <person name="Hattori M."/>
            <person name="Murai T."/>
            <person name="Xavier J.R."/>
            <person name="Hirose N."/>
            <person name="Honda K."/>
        </authorList>
    </citation>
    <scope>NUCLEOTIDE SEQUENCE [LARGE SCALE GENOMIC DNA]</scope>
    <source>
        <strain evidence="2 3">CE91-St30</strain>
    </source>
</reference>
<organism evidence="2 3">
    <name type="scientific">Raoultibacter timonensis</name>
    <dbReference type="NCBI Taxonomy" id="1907662"/>
    <lineage>
        <taxon>Bacteria</taxon>
        <taxon>Bacillati</taxon>
        <taxon>Actinomycetota</taxon>
        <taxon>Coriobacteriia</taxon>
        <taxon>Eggerthellales</taxon>
        <taxon>Eggerthellaceae</taxon>
        <taxon>Raoultibacter</taxon>
    </lineage>
</organism>
<dbReference type="Proteomes" id="UP001320544">
    <property type="component" value="Chromosome"/>
</dbReference>
<protein>
    <recommendedName>
        <fullName evidence="1">Glycosyltransferase 2-like domain-containing protein</fullName>
    </recommendedName>
</protein>
<dbReference type="Gene3D" id="3.90.550.10">
    <property type="entry name" value="Spore Coat Polysaccharide Biosynthesis Protein SpsA, Chain A"/>
    <property type="match status" value="1"/>
</dbReference>
<evidence type="ECO:0000259" key="1">
    <source>
        <dbReference type="Pfam" id="PF00535"/>
    </source>
</evidence>
<name>A0ABN6M9G9_9ACTN</name>
<gene>
    <name evidence="2" type="ORF">CE91St30_00350</name>
</gene>
<evidence type="ECO:0000313" key="2">
    <source>
        <dbReference type="EMBL" id="BDE94702.1"/>
    </source>
</evidence>
<dbReference type="RefSeq" id="WP_244387490.1">
    <property type="nucleotide sequence ID" value="NZ_AP025564.1"/>
</dbReference>
<dbReference type="PANTHER" id="PTHR43685:SF2">
    <property type="entry name" value="GLYCOSYLTRANSFERASE 2-LIKE DOMAIN-CONTAINING PROTEIN"/>
    <property type="match status" value="1"/>
</dbReference>